<keyword evidence="5" id="KW-1185">Reference proteome</keyword>
<gene>
    <name evidence="6" type="primary">LOC100378244</name>
</gene>
<organism evidence="5 6">
    <name type="scientific">Saccoglossus kowalevskii</name>
    <name type="common">Acorn worm</name>
    <dbReference type="NCBI Taxonomy" id="10224"/>
    <lineage>
        <taxon>Eukaryota</taxon>
        <taxon>Metazoa</taxon>
        <taxon>Hemichordata</taxon>
        <taxon>Enteropneusta</taxon>
        <taxon>Harrimaniidae</taxon>
        <taxon>Saccoglossus</taxon>
    </lineage>
</organism>
<dbReference type="GeneID" id="100378244"/>
<evidence type="ECO:0000313" key="6">
    <source>
        <dbReference type="RefSeq" id="XP_002740813.1"/>
    </source>
</evidence>
<protein>
    <submittedName>
        <fullName evidence="6">Citrate lyase subunit beta-like protein, mitochondrial-like</fullName>
    </submittedName>
</protein>
<evidence type="ECO:0000256" key="2">
    <source>
        <dbReference type="ARBA" id="ARBA00022723"/>
    </source>
</evidence>
<dbReference type="Pfam" id="PF03328">
    <property type="entry name" value="HpcH_HpaI"/>
    <property type="match status" value="1"/>
</dbReference>
<dbReference type="PIRSF" id="PIRSF015582">
    <property type="entry name" value="Cit_lyase_B"/>
    <property type="match status" value="1"/>
</dbReference>
<dbReference type="SUPFAM" id="SSF51621">
    <property type="entry name" value="Phosphoenolpyruvate/pyruvate domain"/>
    <property type="match status" value="1"/>
</dbReference>
<keyword evidence="3" id="KW-0460">Magnesium</keyword>
<dbReference type="InterPro" id="IPR011206">
    <property type="entry name" value="Citrate_lyase_beta/mcl1/mcl2"/>
</dbReference>
<dbReference type="Gene3D" id="3.20.20.60">
    <property type="entry name" value="Phosphoenolpyruvate-binding domains"/>
    <property type="match status" value="1"/>
</dbReference>
<proteinExistence type="predicted"/>
<accession>A0ABM0GZG1</accession>
<evidence type="ECO:0000256" key="1">
    <source>
        <dbReference type="ARBA" id="ARBA00001946"/>
    </source>
</evidence>
<dbReference type="RefSeq" id="XP_002740813.1">
    <property type="nucleotide sequence ID" value="XM_002740767.2"/>
</dbReference>
<dbReference type="InterPro" id="IPR005000">
    <property type="entry name" value="Aldolase/citrate-lyase_domain"/>
</dbReference>
<evidence type="ECO:0000259" key="4">
    <source>
        <dbReference type="Pfam" id="PF03328"/>
    </source>
</evidence>
<dbReference type="PANTHER" id="PTHR11105:SF0">
    <property type="entry name" value="CITRAMALYL-COA LYASE, MITOCHONDRIAL"/>
    <property type="match status" value="1"/>
</dbReference>
<dbReference type="Proteomes" id="UP000694865">
    <property type="component" value="Unplaced"/>
</dbReference>
<dbReference type="PANTHER" id="PTHR11105">
    <property type="entry name" value="CITRATE LYASE SUBUNIT BETA-RELATED"/>
    <property type="match status" value="1"/>
</dbReference>
<reference evidence="6" key="1">
    <citation type="submission" date="2025-08" db="UniProtKB">
        <authorList>
            <consortium name="RefSeq"/>
        </authorList>
    </citation>
    <scope>IDENTIFICATION</scope>
    <source>
        <tissue evidence="6">Testes</tissue>
    </source>
</reference>
<dbReference type="InterPro" id="IPR040186">
    <property type="entry name" value="Citramalyl-CoA_lyase"/>
</dbReference>
<dbReference type="InterPro" id="IPR040442">
    <property type="entry name" value="Pyrv_kinase-like_dom_sf"/>
</dbReference>
<keyword evidence="2" id="KW-0479">Metal-binding</keyword>
<evidence type="ECO:0000313" key="5">
    <source>
        <dbReference type="Proteomes" id="UP000694865"/>
    </source>
</evidence>
<dbReference type="InterPro" id="IPR015813">
    <property type="entry name" value="Pyrv/PenolPyrv_kinase-like_dom"/>
</dbReference>
<name>A0ABM0GZG1_SACKO</name>
<comment type="cofactor">
    <cofactor evidence="1">
        <name>Mg(2+)</name>
        <dbReference type="ChEBI" id="CHEBI:18420"/>
    </cofactor>
</comment>
<evidence type="ECO:0000256" key="3">
    <source>
        <dbReference type="ARBA" id="ARBA00022842"/>
    </source>
</evidence>
<feature type="domain" description="HpcH/HpaI aldolase/citrate lyase" evidence="4">
    <location>
        <begin position="36"/>
        <end position="266"/>
    </location>
</feature>
<sequence>MRNILCLMRRRDASPITLSRTLCIQSPAVSAYTPRRAMLYVPGNDERKLKKIPTLKADCVCMDCEDGVALNRKEEARNTICTMLDELELPSYMDRAVRINSIDNPTLAEEDLKVIMKAKRLPATLMVPKVNEPQQLHWVAEKLKEVLSDRQLSQPMKLVIFIESAIALIHLREILHHGMDLSKDGPFMLDGVVFGSDDFCADIGASRSSDASELIYARQKVVTTAKAYRLQAIDLVHIDFKDSEGLKRQSLEGARMGYTGKQVIHPNQISIVQEAFSPSTEKIEWAQELVKAFEDHQSSGKGAFTFRGSMIDMPLLLQAKNVLRMVDAVKQQ</sequence>